<dbReference type="Proteomes" id="UP000077355">
    <property type="component" value="Unassembled WGS sequence"/>
</dbReference>
<reference evidence="1 2" key="1">
    <citation type="submission" date="2016-03" db="EMBL/GenBank/DDBJ databases">
        <title>Draft genome sequence of Paenibacillus antarcticus CECT 5836.</title>
        <authorList>
            <person name="Shin S.-K."/>
            <person name="Yi H."/>
        </authorList>
    </citation>
    <scope>NUCLEOTIDE SEQUENCE [LARGE SCALE GENOMIC DNA]</scope>
    <source>
        <strain evidence="1 2">CECT 5836</strain>
    </source>
</reference>
<dbReference type="Gene3D" id="3.40.50.1820">
    <property type="entry name" value="alpha/beta hydrolase"/>
    <property type="match status" value="1"/>
</dbReference>
<dbReference type="Pfam" id="PF00756">
    <property type="entry name" value="Esterase"/>
    <property type="match status" value="1"/>
</dbReference>
<organism evidence="1 2">
    <name type="scientific">Paenibacillus antarcticus</name>
    <dbReference type="NCBI Taxonomy" id="253703"/>
    <lineage>
        <taxon>Bacteria</taxon>
        <taxon>Bacillati</taxon>
        <taxon>Bacillota</taxon>
        <taxon>Bacilli</taxon>
        <taxon>Bacillales</taxon>
        <taxon>Paenibacillaceae</taxon>
        <taxon>Paenibacillus</taxon>
    </lineage>
</organism>
<gene>
    <name evidence="1" type="ORF">PBAT_17160</name>
</gene>
<protein>
    <submittedName>
        <fullName evidence="1">Esterase</fullName>
    </submittedName>
</protein>
<dbReference type="GO" id="GO:0016747">
    <property type="term" value="F:acyltransferase activity, transferring groups other than amino-acyl groups"/>
    <property type="evidence" value="ECO:0007669"/>
    <property type="project" value="TreeGrafter"/>
</dbReference>
<name>A0A168LWV3_9BACL</name>
<dbReference type="InterPro" id="IPR050583">
    <property type="entry name" value="Mycobacterial_A85_antigen"/>
</dbReference>
<evidence type="ECO:0000313" key="1">
    <source>
        <dbReference type="EMBL" id="OAB43949.1"/>
    </source>
</evidence>
<keyword evidence="2" id="KW-1185">Reference proteome</keyword>
<evidence type="ECO:0000313" key="2">
    <source>
        <dbReference type="Proteomes" id="UP000077355"/>
    </source>
</evidence>
<dbReference type="InterPro" id="IPR000801">
    <property type="entry name" value="Esterase-like"/>
</dbReference>
<proteinExistence type="predicted"/>
<sequence length="254" mass="28461">MAVIQCQFFSEVISLSMGINVIIPQQAALKASGSGKLPVLYLLHGLSADHTDWIRHSFIERYAEDKGIVVVMPSVGRSYYTDMKYGSPYFTFLGEELPKIVRALFPISERREDTFVAGMSMGGYGALKLALSFPQRYAAAASLSGGLDIVSRMNGANNFQPNELIAIFGDVAELKGSTNDLFYLLDTLKAYNGDKPMLYQSCGTEDFLYDNNQTFRKYALDLGIEVTYDEGPGEHDWDYWDPQIQRVLDWLPIE</sequence>
<accession>A0A168LWV3</accession>
<dbReference type="SUPFAM" id="SSF53474">
    <property type="entry name" value="alpha/beta-Hydrolases"/>
    <property type="match status" value="1"/>
</dbReference>
<dbReference type="EMBL" id="LVJI01000024">
    <property type="protein sequence ID" value="OAB43949.1"/>
    <property type="molecule type" value="Genomic_DNA"/>
</dbReference>
<dbReference type="OrthoDB" id="9803578at2"/>
<dbReference type="PANTHER" id="PTHR48098:SF1">
    <property type="entry name" value="DIACYLGLYCEROL ACYLTRANSFERASE_MYCOLYLTRANSFERASE AG85A"/>
    <property type="match status" value="1"/>
</dbReference>
<comment type="caution">
    <text evidence="1">The sequence shown here is derived from an EMBL/GenBank/DDBJ whole genome shotgun (WGS) entry which is preliminary data.</text>
</comment>
<dbReference type="AlphaFoldDB" id="A0A168LWV3"/>
<dbReference type="PANTHER" id="PTHR48098">
    <property type="entry name" value="ENTEROCHELIN ESTERASE-RELATED"/>
    <property type="match status" value="1"/>
</dbReference>
<dbReference type="RefSeq" id="WP_068651177.1">
    <property type="nucleotide sequence ID" value="NZ_CP043611.1"/>
</dbReference>
<dbReference type="InterPro" id="IPR029058">
    <property type="entry name" value="AB_hydrolase_fold"/>
</dbReference>